<feature type="domain" description="Sodium/calcium exchanger membrane region" evidence="12">
    <location>
        <begin position="361"/>
        <end position="514"/>
    </location>
</feature>
<feature type="transmembrane region" description="Helical" evidence="10">
    <location>
        <begin position="109"/>
        <end position="128"/>
    </location>
</feature>
<evidence type="ECO:0000256" key="3">
    <source>
        <dbReference type="ARBA" id="ARBA00022449"/>
    </source>
</evidence>
<keyword evidence="3" id="KW-0050">Antiport</keyword>
<dbReference type="Gene3D" id="1.20.1420.30">
    <property type="entry name" value="NCX, central ion-binding region"/>
    <property type="match status" value="2"/>
</dbReference>
<evidence type="ECO:0000256" key="1">
    <source>
        <dbReference type="ARBA" id="ARBA00004141"/>
    </source>
</evidence>
<gene>
    <name evidence="13" type="ORF">J5N97_016093</name>
</gene>
<dbReference type="InterPro" id="IPR044880">
    <property type="entry name" value="NCX_ion-bd_dom_sf"/>
</dbReference>
<feature type="transmembrane region" description="Helical" evidence="10">
    <location>
        <begin position="207"/>
        <end position="230"/>
    </location>
</feature>
<keyword evidence="4 10" id="KW-0812">Transmembrane</keyword>
<evidence type="ECO:0000313" key="13">
    <source>
        <dbReference type="EMBL" id="KAJ0974128.1"/>
    </source>
</evidence>
<dbReference type="OrthoDB" id="407410at2759"/>
<feature type="transmembrane region" description="Helical" evidence="10">
    <location>
        <begin position="326"/>
        <end position="344"/>
    </location>
</feature>
<name>A0A9D5CIR4_9LILI</name>
<dbReference type="GO" id="GO:0008324">
    <property type="term" value="F:monoatomic cation transmembrane transporter activity"/>
    <property type="evidence" value="ECO:0007669"/>
    <property type="project" value="TreeGrafter"/>
</dbReference>
<protein>
    <recommendedName>
        <fullName evidence="12">Sodium/calcium exchanger membrane region domain-containing protein</fullName>
    </recommendedName>
</protein>
<keyword evidence="8" id="KW-0406">Ion transport</keyword>
<dbReference type="GO" id="GO:0015297">
    <property type="term" value="F:antiporter activity"/>
    <property type="evidence" value="ECO:0007669"/>
    <property type="project" value="UniProtKB-KW"/>
</dbReference>
<feature type="transmembrane region" description="Helical" evidence="10">
    <location>
        <begin position="467"/>
        <end position="485"/>
    </location>
</feature>
<dbReference type="InterPro" id="IPR004837">
    <property type="entry name" value="NaCa_Exmemb"/>
</dbReference>
<evidence type="ECO:0000256" key="10">
    <source>
        <dbReference type="SAM" id="Phobius"/>
    </source>
</evidence>
<feature type="transmembrane region" description="Helical" evidence="10">
    <location>
        <begin position="356"/>
        <end position="374"/>
    </location>
</feature>
<feature type="transmembrane region" description="Helical" evidence="10">
    <location>
        <begin position="182"/>
        <end position="201"/>
    </location>
</feature>
<evidence type="ECO:0000256" key="4">
    <source>
        <dbReference type="ARBA" id="ARBA00022692"/>
    </source>
</evidence>
<feature type="chain" id="PRO_5038693815" description="Sodium/calcium exchanger membrane region domain-containing protein" evidence="11">
    <location>
        <begin position="32"/>
        <end position="529"/>
    </location>
</feature>
<comment type="similarity">
    <text evidence="9">Belongs to the Ca(2+):cation antiporter (CaCA) (TC 2.A.19) family. Cation/calcium exchanger (CCX) subfamily.</text>
</comment>
<keyword evidence="5 10" id="KW-1133">Transmembrane helix</keyword>
<feature type="transmembrane region" description="Helical" evidence="10">
    <location>
        <begin position="380"/>
        <end position="405"/>
    </location>
</feature>
<keyword evidence="14" id="KW-1185">Reference proteome</keyword>
<evidence type="ECO:0000256" key="5">
    <source>
        <dbReference type="ARBA" id="ARBA00022989"/>
    </source>
</evidence>
<evidence type="ECO:0000256" key="8">
    <source>
        <dbReference type="ARBA" id="ARBA00023201"/>
    </source>
</evidence>
<feature type="transmembrane region" description="Helical" evidence="10">
    <location>
        <begin position="63"/>
        <end position="89"/>
    </location>
</feature>
<evidence type="ECO:0000313" key="14">
    <source>
        <dbReference type="Proteomes" id="UP001085076"/>
    </source>
</evidence>
<dbReference type="PANTHER" id="PTHR12266:SF36">
    <property type="entry name" value="OS10G0436900 PROTEIN"/>
    <property type="match status" value="1"/>
</dbReference>
<feature type="signal peptide" evidence="11">
    <location>
        <begin position="1"/>
        <end position="31"/>
    </location>
</feature>
<comment type="subcellular location">
    <subcellularLocation>
        <location evidence="1">Membrane</location>
        <topology evidence="1">Multi-pass membrane protein</topology>
    </subcellularLocation>
</comment>
<accession>A0A9D5CIR4</accession>
<keyword evidence="2" id="KW-0813">Transport</keyword>
<dbReference type="GO" id="GO:0016020">
    <property type="term" value="C:membrane"/>
    <property type="evidence" value="ECO:0007669"/>
    <property type="project" value="UniProtKB-SubCell"/>
</dbReference>
<organism evidence="13 14">
    <name type="scientific">Dioscorea zingiberensis</name>
    <dbReference type="NCBI Taxonomy" id="325984"/>
    <lineage>
        <taxon>Eukaryota</taxon>
        <taxon>Viridiplantae</taxon>
        <taxon>Streptophyta</taxon>
        <taxon>Embryophyta</taxon>
        <taxon>Tracheophyta</taxon>
        <taxon>Spermatophyta</taxon>
        <taxon>Magnoliopsida</taxon>
        <taxon>Liliopsida</taxon>
        <taxon>Dioscoreales</taxon>
        <taxon>Dioscoreaceae</taxon>
        <taxon>Dioscorea</taxon>
    </lineage>
</organism>
<dbReference type="InterPro" id="IPR051359">
    <property type="entry name" value="CaCA_antiporter"/>
</dbReference>
<reference evidence="13" key="2">
    <citation type="journal article" date="2022" name="Hortic Res">
        <title>The genome of Dioscorea zingiberensis sheds light on the biosynthesis, origin and evolution of the medicinally important diosgenin saponins.</title>
        <authorList>
            <person name="Li Y."/>
            <person name="Tan C."/>
            <person name="Li Z."/>
            <person name="Guo J."/>
            <person name="Li S."/>
            <person name="Chen X."/>
            <person name="Wang C."/>
            <person name="Dai X."/>
            <person name="Yang H."/>
            <person name="Song W."/>
            <person name="Hou L."/>
            <person name="Xu J."/>
            <person name="Tong Z."/>
            <person name="Xu A."/>
            <person name="Yuan X."/>
            <person name="Wang W."/>
            <person name="Yang Q."/>
            <person name="Chen L."/>
            <person name="Sun Z."/>
            <person name="Wang K."/>
            <person name="Pan B."/>
            <person name="Chen J."/>
            <person name="Bao Y."/>
            <person name="Liu F."/>
            <person name="Qi X."/>
            <person name="Gang D.R."/>
            <person name="Wen J."/>
            <person name="Li J."/>
        </authorList>
    </citation>
    <scope>NUCLEOTIDE SEQUENCE</scope>
    <source>
        <strain evidence="13">Dzin_1.0</strain>
    </source>
</reference>
<keyword evidence="8" id="KW-0739">Sodium transport</keyword>
<dbReference type="GO" id="GO:0006814">
    <property type="term" value="P:sodium ion transport"/>
    <property type="evidence" value="ECO:0007669"/>
    <property type="project" value="UniProtKB-KW"/>
</dbReference>
<dbReference type="EMBL" id="JAGGNH010000004">
    <property type="protein sequence ID" value="KAJ0974128.1"/>
    <property type="molecule type" value="Genomic_DNA"/>
</dbReference>
<keyword evidence="7 10" id="KW-0472">Membrane</keyword>
<evidence type="ECO:0000256" key="9">
    <source>
        <dbReference type="ARBA" id="ARBA00038187"/>
    </source>
</evidence>
<keyword evidence="11" id="KW-0732">Signal</keyword>
<evidence type="ECO:0000256" key="2">
    <source>
        <dbReference type="ARBA" id="ARBA00022448"/>
    </source>
</evidence>
<reference evidence="13" key="1">
    <citation type="submission" date="2021-03" db="EMBL/GenBank/DDBJ databases">
        <authorList>
            <person name="Li Z."/>
            <person name="Yang C."/>
        </authorList>
    </citation>
    <scope>NUCLEOTIDE SEQUENCE</scope>
    <source>
        <strain evidence="13">Dzin_1.0</strain>
        <tissue evidence="13">Leaf</tissue>
    </source>
</reference>
<evidence type="ECO:0000259" key="12">
    <source>
        <dbReference type="Pfam" id="PF01699"/>
    </source>
</evidence>
<dbReference type="PANTHER" id="PTHR12266">
    <property type="entry name" value="NA+/CA2+ K+ INDEPENDENT EXCHANGER"/>
    <property type="match status" value="1"/>
</dbReference>
<comment type="caution">
    <text evidence="13">The sequence shown here is derived from an EMBL/GenBank/DDBJ whole genome shotgun (WGS) entry which is preliminary data.</text>
</comment>
<evidence type="ECO:0000256" key="11">
    <source>
        <dbReference type="SAM" id="SignalP"/>
    </source>
</evidence>
<proteinExistence type="inferred from homology"/>
<feature type="domain" description="Sodium/calcium exchanger membrane region" evidence="12">
    <location>
        <begin position="82"/>
        <end position="224"/>
    </location>
</feature>
<dbReference type="Pfam" id="PF01699">
    <property type="entry name" value="Na_Ca_ex"/>
    <property type="match status" value="2"/>
</dbReference>
<sequence>MVFNGFYFLHALPNIAFLLLFFFFLTTHIHSLNSPPSEACKSLDTMKTKQQCDVPQGYINYLYIYYCTCGGYPLLGHTLLFLWLVVLFYLLGNTASQYFCASLESLSRVLRLSPSIAGVTLLSLGNGAPDVFASLVSFAGSGTGEVGLSSVLGGAFFVSTVVAGAISLFISGKGVTIDRSSLLRDTCFFILVLCSLLAILISGSIGLWGSLCFFSLYIVYVFVVSTSHLCTKKQLEMGVPLLDGIKVEEPVCTQSLTVHQCQGCFNLVFQLIELPLYLPRRLTIPDVSEDRWSKPFAVASVFLSPLLLATLWSSQTGVEIGSKNSMTLFLLGGLAGMVLGITALETTESSNPPNKFLFPWLAAGFLMSVVWAYITARELVSLLVSIGVILGISPSILGLTVLAWGNSIGDLIANVAMAVNGGQDGVQVAISGCYAGPIFNTLVGLGLSLVISSWGVHPSPFVIPNDLPLFETLVFLIAGLLWSLVILPSREMKLDKVFGVGLVSIYFCFLCLRISESLGILQIGDFFHL</sequence>
<dbReference type="Proteomes" id="UP001085076">
    <property type="component" value="Miscellaneous, Linkage group lg04"/>
</dbReference>
<evidence type="ECO:0000256" key="6">
    <source>
        <dbReference type="ARBA" id="ARBA00023053"/>
    </source>
</evidence>
<feature type="transmembrane region" description="Helical" evidence="10">
    <location>
        <begin position="148"/>
        <end position="170"/>
    </location>
</feature>
<dbReference type="AlphaFoldDB" id="A0A9D5CIR4"/>
<evidence type="ECO:0000256" key="7">
    <source>
        <dbReference type="ARBA" id="ARBA00023136"/>
    </source>
</evidence>
<keyword evidence="6" id="KW-0915">Sodium</keyword>
<feature type="transmembrane region" description="Helical" evidence="10">
    <location>
        <begin position="497"/>
        <end position="515"/>
    </location>
</feature>